<keyword evidence="2" id="KW-0472">Membrane</keyword>
<keyword evidence="6" id="KW-1185">Reference proteome</keyword>
<evidence type="ECO:0000256" key="1">
    <source>
        <dbReference type="SAM" id="MobiDB-lite"/>
    </source>
</evidence>
<reference evidence="4 6" key="2">
    <citation type="submission" date="2024-07" db="EMBL/GenBank/DDBJ databases">
        <title>Genomic Encyclopedia of Type Strains, Phase V (KMG-V): Genome sequencing to study the core and pangenomes of soil and plant-associated prokaryotes.</title>
        <authorList>
            <person name="Whitman W."/>
        </authorList>
    </citation>
    <scope>NUCLEOTIDE SEQUENCE [LARGE SCALE GENOMIC DNA]</scope>
    <source>
        <strain evidence="4 6">USDA 415</strain>
    </source>
</reference>
<keyword evidence="2" id="KW-0812">Transmembrane</keyword>
<gene>
    <name evidence="4" type="ORF">ABIF29_003046</name>
    <name evidence="3" type="ORF">JOH49_007952</name>
</gene>
<organism evidence="3 5">
    <name type="scientific">Bradyrhizobium elkanii</name>
    <dbReference type="NCBI Taxonomy" id="29448"/>
    <lineage>
        <taxon>Bacteria</taxon>
        <taxon>Pseudomonadati</taxon>
        <taxon>Pseudomonadota</taxon>
        <taxon>Alphaproteobacteria</taxon>
        <taxon>Hyphomicrobiales</taxon>
        <taxon>Nitrobacteraceae</taxon>
        <taxon>Bradyrhizobium</taxon>
    </lineage>
</organism>
<evidence type="ECO:0000256" key="2">
    <source>
        <dbReference type="SAM" id="Phobius"/>
    </source>
</evidence>
<protein>
    <submittedName>
        <fullName evidence="3">Uncharacterized protein</fullName>
    </submittedName>
</protein>
<dbReference type="Proteomes" id="UP000673383">
    <property type="component" value="Unassembled WGS sequence"/>
</dbReference>
<dbReference type="EMBL" id="JBGBZA010000002">
    <property type="protein sequence ID" value="MEY9316247.1"/>
    <property type="molecule type" value="Genomic_DNA"/>
</dbReference>
<evidence type="ECO:0000313" key="4">
    <source>
        <dbReference type="EMBL" id="MEY9316247.1"/>
    </source>
</evidence>
<accession>A0A4Y3Z5U1</accession>
<comment type="caution">
    <text evidence="3">The sequence shown here is derived from an EMBL/GenBank/DDBJ whole genome shotgun (WGS) entry which is preliminary data.</text>
</comment>
<proteinExistence type="predicted"/>
<dbReference type="GeneID" id="92955362"/>
<dbReference type="AlphaFoldDB" id="A0A4Y3Z5U1"/>
<name>A0A4Y3Z5U1_BRAEL</name>
<evidence type="ECO:0000313" key="5">
    <source>
        <dbReference type="Proteomes" id="UP000673383"/>
    </source>
</evidence>
<evidence type="ECO:0000313" key="6">
    <source>
        <dbReference type="Proteomes" id="UP001565471"/>
    </source>
</evidence>
<sequence length="115" mass="12902">MAGIWGPFGPHLLDGDPQQLIQYGYISGVAMIFELIVFGVILLSVGYWATMFVMGRRDDVLHGKFVEEQPDTEPVRFMPQVPRVRRPPPAPQPNKDSLQALLTVIKRDLNDAARS</sequence>
<feature type="transmembrane region" description="Helical" evidence="2">
    <location>
        <begin position="20"/>
        <end position="48"/>
    </location>
</feature>
<keyword evidence="2" id="KW-1133">Transmembrane helix</keyword>
<dbReference type="EMBL" id="JAFICZ010000001">
    <property type="protein sequence ID" value="MBP1298199.1"/>
    <property type="molecule type" value="Genomic_DNA"/>
</dbReference>
<dbReference type="RefSeq" id="WP_370143625.1">
    <property type="nucleotide sequence ID" value="NZ_BJNL01000001.1"/>
</dbReference>
<dbReference type="Proteomes" id="UP001565471">
    <property type="component" value="Unassembled WGS sequence"/>
</dbReference>
<reference evidence="3" key="1">
    <citation type="submission" date="2021-02" db="EMBL/GenBank/DDBJ databases">
        <title>Genomic Encyclopedia of Type Strains, Phase IV (KMG-V): Genome sequencing to study the core and pangenomes of soil and plant-associated prokaryotes.</title>
        <authorList>
            <person name="Whitman W."/>
        </authorList>
    </citation>
    <scope>NUCLEOTIDE SEQUENCE</scope>
    <source>
        <strain evidence="3">USDA 406</strain>
    </source>
</reference>
<evidence type="ECO:0000313" key="3">
    <source>
        <dbReference type="EMBL" id="MBP1298199.1"/>
    </source>
</evidence>
<feature type="region of interest" description="Disordered" evidence="1">
    <location>
        <begin position="72"/>
        <end position="97"/>
    </location>
</feature>